<dbReference type="Proteomes" id="UP000572268">
    <property type="component" value="Unassembled WGS sequence"/>
</dbReference>
<evidence type="ECO:0000256" key="1">
    <source>
        <dbReference type="SAM" id="SignalP"/>
    </source>
</evidence>
<sequence length="139" mass="15386">MVFRNIIRGLSIVILVISSPPPPSGPFSTVIAQHPSFICAQVTWSEDPHEDVSLGVKCGIPESESDYLTVDKVAPSVYKLDDASRNEYNFFRNYVNQRCQGLLVMQDGDLATFNYDRTSQSMMVPFEGAEQNLSAGACF</sequence>
<evidence type="ECO:0000313" key="4">
    <source>
        <dbReference type="Proteomes" id="UP000570595"/>
    </source>
</evidence>
<dbReference type="EMBL" id="JABANN010000730">
    <property type="protein sequence ID" value="KAF4654324.1"/>
    <property type="molecule type" value="Genomic_DNA"/>
</dbReference>
<dbReference type="AlphaFoldDB" id="A0A7J6KZR3"/>
<proteinExistence type="predicted"/>
<evidence type="ECO:0000313" key="2">
    <source>
        <dbReference type="EMBL" id="KAF4652404.1"/>
    </source>
</evidence>
<feature type="chain" id="PRO_5044127908" evidence="1">
    <location>
        <begin position="19"/>
        <end position="139"/>
    </location>
</feature>
<comment type="caution">
    <text evidence="2">The sequence shown here is derived from an EMBL/GenBank/DDBJ whole genome shotgun (WGS) entry which is preliminary data.</text>
</comment>
<organism evidence="2 4">
    <name type="scientific">Perkinsus olseni</name>
    <name type="common">Perkinsus atlanticus</name>
    <dbReference type="NCBI Taxonomy" id="32597"/>
    <lineage>
        <taxon>Eukaryota</taxon>
        <taxon>Sar</taxon>
        <taxon>Alveolata</taxon>
        <taxon>Perkinsozoa</taxon>
        <taxon>Perkinsea</taxon>
        <taxon>Perkinsida</taxon>
        <taxon>Perkinsidae</taxon>
        <taxon>Perkinsus</taxon>
    </lineage>
</organism>
<dbReference type="EMBL" id="JABAHT010000728">
    <property type="protein sequence ID" value="KAF4652404.1"/>
    <property type="molecule type" value="Genomic_DNA"/>
</dbReference>
<evidence type="ECO:0000313" key="5">
    <source>
        <dbReference type="Proteomes" id="UP000572268"/>
    </source>
</evidence>
<feature type="signal peptide" evidence="1">
    <location>
        <begin position="1"/>
        <end position="18"/>
    </location>
</feature>
<gene>
    <name evidence="3" type="ORF">FOL46_008775</name>
    <name evidence="2" type="ORF">FOZ61_009700</name>
</gene>
<protein>
    <submittedName>
        <fullName evidence="2">Uncharacterized protein</fullName>
    </submittedName>
</protein>
<dbReference type="OrthoDB" id="10306112at2759"/>
<accession>A0A7J6KZR3</accession>
<reference evidence="4 5" key="1">
    <citation type="submission" date="2020-04" db="EMBL/GenBank/DDBJ databases">
        <title>Perkinsus olseni comparative genomics.</title>
        <authorList>
            <person name="Bogema D.R."/>
        </authorList>
    </citation>
    <scope>NUCLEOTIDE SEQUENCE [LARGE SCALE GENOMIC DNA]</scope>
    <source>
        <strain evidence="2">ATCC PRA-179</strain>
        <strain evidence="3">ATCC PRA-31</strain>
    </source>
</reference>
<dbReference type="Proteomes" id="UP000570595">
    <property type="component" value="Unassembled WGS sequence"/>
</dbReference>
<evidence type="ECO:0000313" key="3">
    <source>
        <dbReference type="EMBL" id="KAF4654324.1"/>
    </source>
</evidence>
<name>A0A7J6KZR3_PEROL</name>
<keyword evidence="1" id="KW-0732">Signal</keyword>